<evidence type="ECO:0000313" key="1">
    <source>
        <dbReference type="EMBL" id="MBX56090.1"/>
    </source>
</evidence>
<accession>A0A2P2PMU1</accession>
<organism evidence="1">
    <name type="scientific">Rhizophora mucronata</name>
    <name type="common">Asiatic mangrove</name>
    <dbReference type="NCBI Taxonomy" id="61149"/>
    <lineage>
        <taxon>Eukaryota</taxon>
        <taxon>Viridiplantae</taxon>
        <taxon>Streptophyta</taxon>
        <taxon>Embryophyta</taxon>
        <taxon>Tracheophyta</taxon>
        <taxon>Spermatophyta</taxon>
        <taxon>Magnoliopsida</taxon>
        <taxon>eudicotyledons</taxon>
        <taxon>Gunneridae</taxon>
        <taxon>Pentapetalae</taxon>
        <taxon>rosids</taxon>
        <taxon>fabids</taxon>
        <taxon>Malpighiales</taxon>
        <taxon>Rhizophoraceae</taxon>
        <taxon>Rhizophora</taxon>
    </lineage>
</organism>
<reference evidence="1" key="1">
    <citation type="submission" date="2018-02" db="EMBL/GenBank/DDBJ databases">
        <title>Rhizophora mucronata_Transcriptome.</title>
        <authorList>
            <person name="Meera S.P."/>
            <person name="Sreeshan A."/>
            <person name="Augustine A."/>
        </authorList>
    </citation>
    <scope>NUCLEOTIDE SEQUENCE</scope>
    <source>
        <tissue evidence="1">Leaf</tissue>
    </source>
</reference>
<proteinExistence type="predicted"/>
<sequence>MEGGDTSAYTNSLKIRNISSNSCILFLFRDNVRRICLGTSHKTPTLQPHLFFMAKKLKKLKD</sequence>
<protein>
    <submittedName>
        <fullName evidence="1">Uncharacterized protein</fullName>
    </submittedName>
</protein>
<name>A0A2P2PMU1_RHIMU</name>
<dbReference type="EMBL" id="GGEC01075606">
    <property type="protein sequence ID" value="MBX56090.1"/>
    <property type="molecule type" value="Transcribed_RNA"/>
</dbReference>
<dbReference type="AlphaFoldDB" id="A0A2P2PMU1"/>